<sequence length="151" mass="17056">MISRRKLNHFSAGLLDTFITRYNDYEGYWAFGVLYREVQASANRMQLDLLAATAQPEAPAACSVARTYARYLHQAIAKLGVRLEELESASMVIEFGLPPVPRNPNLVQVGDPFTCTLHVVTRDGRRATRQKLAQCMRVDEFRGSRSTRYTG</sequence>
<evidence type="ECO:0000313" key="2">
    <source>
        <dbReference type="Proteomes" id="UP000533905"/>
    </source>
</evidence>
<dbReference type="Proteomes" id="UP000533905">
    <property type="component" value="Unassembled WGS sequence"/>
</dbReference>
<organism evidence="1 2">
    <name type="scientific">Telluria aromaticivorans</name>
    <dbReference type="NCBI Taxonomy" id="2725995"/>
    <lineage>
        <taxon>Bacteria</taxon>
        <taxon>Pseudomonadati</taxon>
        <taxon>Pseudomonadota</taxon>
        <taxon>Betaproteobacteria</taxon>
        <taxon>Burkholderiales</taxon>
        <taxon>Oxalobacteraceae</taxon>
        <taxon>Telluria group</taxon>
        <taxon>Telluria</taxon>
    </lineage>
</organism>
<comment type="caution">
    <text evidence="1">The sequence shown here is derived from an EMBL/GenBank/DDBJ whole genome shotgun (WGS) entry which is preliminary data.</text>
</comment>
<name>A0A7Y2JXG2_9BURK</name>
<dbReference type="RefSeq" id="WP_171081325.1">
    <property type="nucleotide sequence ID" value="NZ_JABAIV010000001.1"/>
</dbReference>
<reference evidence="1 2" key="1">
    <citation type="submission" date="2020-04" db="EMBL/GenBank/DDBJ databases">
        <title>Massilia sp. nov., a cold adapted bacteria isolated from Arctic soil.</title>
        <authorList>
            <person name="Son J."/>
            <person name="Ka J.-O."/>
        </authorList>
    </citation>
    <scope>NUCLEOTIDE SEQUENCE [LARGE SCALE GENOMIC DNA]</scope>
    <source>
        <strain evidence="1 2">ML15P13</strain>
    </source>
</reference>
<evidence type="ECO:0000313" key="1">
    <source>
        <dbReference type="EMBL" id="NNG22188.1"/>
    </source>
</evidence>
<accession>A0A7Y2JXG2</accession>
<gene>
    <name evidence="1" type="ORF">HGB41_04140</name>
</gene>
<dbReference type="EMBL" id="JABAIV010000001">
    <property type="protein sequence ID" value="NNG22188.1"/>
    <property type="molecule type" value="Genomic_DNA"/>
</dbReference>
<keyword evidence="2" id="KW-1185">Reference proteome</keyword>
<dbReference type="AlphaFoldDB" id="A0A7Y2JXG2"/>
<proteinExistence type="predicted"/>
<protein>
    <submittedName>
        <fullName evidence="1">Uncharacterized protein</fullName>
    </submittedName>
</protein>